<dbReference type="AlphaFoldDB" id="A0A699YRN1"/>
<evidence type="ECO:0000259" key="2">
    <source>
        <dbReference type="Pfam" id="PF09418"/>
    </source>
</evidence>
<gene>
    <name evidence="3" type="ORF">HaLaN_08662</name>
</gene>
<dbReference type="InterPro" id="IPR018553">
    <property type="entry name" value="E2_Ub-conjug_enz"/>
</dbReference>
<keyword evidence="4" id="KW-1185">Reference proteome</keyword>
<name>A0A699YRN1_HAELA</name>
<reference evidence="3 4" key="1">
    <citation type="submission" date="2020-02" db="EMBL/GenBank/DDBJ databases">
        <title>Draft genome sequence of Haematococcus lacustris strain NIES-144.</title>
        <authorList>
            <person name="Morimoto D."/>
            <person name="Nakagawa S."/>
            <person name="Yoshida T."/>
            <person name="Sawayama S."/>
        </authorList>
    </citation>
    <scope>NUCLEOTIDE SEQUENCE [LARGE SCALE GENOMIC DNA]</scope>
    <source>
        <strain evidence="3 4">NIES-144</strain>
    </source>
</reference>
<evidence type="ECO:0000256" key="1">
    <source>
        <dbReference type="SAM" id="MobiDB-lite"/>
    </source>
</evidence>
<dbReference type="PANTHER" id="PTHR31560:SF0">
    <property type="entry name" value="UPF0652 PROTEIN C22H10.08"/>
    <property type="match status" value="1"/>
</dbReference>
<feature type="non-terminal residue" evidence="3">
    <location>
        <position position="1"/>
    </location>
</feature>
<feature type="region of interest" description="Disordered" evidence="1">
    <location>
        <begin position="171"/>
        <end position="191"/>
    </location>
</feature>
<accession>A0A699YRN1</accession>
<dbReference type="Pfam" id="PF09418">
    <property type="entry name" value="DUF2009"/>
    <property type="match status" value="2"/>
</dbReference>
<dbReference type="Proteomes" id="UP000485058">
    <property type="component" value="Unassembled WGS sequence"/>
</dbReference>
<evidence type="ECO:0000313" key="4">
    <source>
        <dbReference type="Proteomes" id="UP000485058"/>
    </source>
</evidence>
<dbReference type="EMBL" id="BLLF01000551">
    <property type="protein sequence ID" value="GFH12887.1"/>
    <property type="molecule type" value="Genomic_DNA"/>
</dbReference>
<dbReference type="PANTHER" id="PTHR31560">
    <property type="entry name" value="UPF0652 PROTEIN C16A11.03C-RELATED"/>
    <property type="match status" value="1"/>
</dbReference>
<feature type="domain" description="Non-canonical E2 ubiquitin-conjugating enzyme C-terminal" evidence="2">
    <location>
        <begin position="236"/>
        <end position="336"/>
    </location>
</feature>
<dbReference type="InterPro" id="IPR057668">
    <property type="entry name" value="E2_Ub-conjug_enz_C"/>
</dbReference>
<comment type="caution">
    <text evidence="3">The sequence shown here is derived from an EMBL/GenBank/DDBJ whole genome shotgun (WGS) entry which is preliminary data.</text>
</comment>
<sequence>MSHHVRQMGAPTLTWTVSLPAPRSLACLCQLTECLCRDPIDRMITYFTTFFSPQGPRHPDFSLAIQGGKGGARLTHNHERQYHYVLQSLTLWREVSTDMFKAREAVDHACFSWQSACHTSQSFTWHPTTNVTRASCVGKGWPPVPPVASSCRQPCLCAWLNLPVVVPGRSRPAEGGQQLPPHRHRPGPEPCAACSMRQQSNAWHPGQMPGAHWDLGGLLRGALGRPQCAQRPHVHGQVPRILNPVVLVLDELPKLYRDPEVKLYIDSAFGSVEHCQLTIMTDFCRHAFDGSGADNFFDAGSCVDGRLTSAWNWCARLEKKPYFHVFRLCGFTSFDGDFK</sequence>
<feature type="domain" description="Non-canonical E2 ubiquitin-conjugating enzyme C-terminal" evidence="2">
    <location>
        <begin position="37"/>
        <end position="108"/>
    </location>
</feature>
<evidence type="ECO:0000313" key="3">
    <source>
        <dbReference type="EMBL" id="GFH12887.1"/>
    </source>
</evidence>
<protein>
    <recommendedName>
        <fullName evidence="2">Non-canonical E2 ubiquitin-conjugating enzyme C-terminal domain-containing protein</fullName>
    </recommendedName>
</protein>
<organism evidence="3 4">
    <name type="scientific">Haematococcus lacustris</name>
    <name type="common">Green alga</name>
    <name type="synonym">Haematococcus pluvialis</name>
    <dbReference type="NCBI Taxonomy" id="44745"/>
    <lineage>
        <taxon>Eukaryota</taxon>
        <taxon>Viridiplantae</taxon>
        <taxon>Chlorophyta</taxon>
        <taxon>core chlorophytes</taxon>
        <taxon>Chlorophyceae</taxon>
        <taxon>CS clade</taxon>
        <taxon>Chlamydomonadales</taxon>
        <taxon>Haematococcaceae</taxon>
        <taxon>Haematococcus</taxon>
    </lineage>
</organism>
<proteinExistence type="predicted"/>